<dbReference type="Proteomes" id="UP000799770">
    <property type="component" value="Unassembled WGS sequence"/>
</dbReference>
<dbReference type="AlphaFoldDB" id="A0A6A5YHK6"/>
<protein>
    <submittedName>
        <fullName evidence="2">Uncharacterized protein</fullName>
    </submittedName>
</protein>
<keyword evidence="3" id="KW-1185">Reference proteome</keyword>
<proteinExistence type="predicted"/>
<sequence>MPMRNVSWAAVAGRAVGPITSPTTSSALPNKAKLIETAPPTAQAAETLLAPRVAFISGHIDITPPQFRDNYSAPLDAAIRRGDAFVLSNSRGVDTLALAYLRAHHVLPARITIYMHTPRPGRKLNATQIRINKMRPERDMGEKIRKEGYNMKVIEGYHNERDAAMTEDSDYDILWVRGEAETAALYGAKYRPGRVSGTQKNKDRRAVKARRTAPLSAA</sequence>
<accession>A0A6A5YHK6</accession>
<dbReference type="EMBL" id="ML977362">
    <property type="protein sequence ID" value="KAF2106453.1"/>
    <property type="molecule type" value="Genomic_DNA"/>
</dbReference>
<reference evidence="2" key="1">
    <citation type="journal article" date="2020" name="Stud. Mycol.">
        <title>101 Dothideomycetes genomes: a test case for predicting lifestyles and emergence of pathogens.</title>
        <authorList>
            <person name="Haridas S."/>
            <person name="Albert R."/>
            <person name="Binder M."/>
            <person name="Bloem J."/>
            <person name="Labutti K."/>
            <person name="Salamov A."/>
            <person name="Andreopoulos B."/>
            <person name="Baker S."/>
            <person name="Barry K."/>
            <person name="Bills G."/>
            <person name="Bluhm B."/>
            <person name="Cannon C."/>
            <person name="Castanera R."/>
            <person name="Culley D."/>
            <person name="Daum C."/>
            <person name="Ezra D."/>
            <person name="Gonzalez J."/>
            <person name="Henrissat B."/>
            <person name="Kuo A."/>
            <person name="Liang C."/>
            <person name="Lipzen A."/>
            <person name="Lutzoni F."/>
            <person name="Magnuson J."/>
            <person name="Mondo S."/>
            <person name="Nolan M."/>
            <person name="Ohm R."/>
            <person name="Pangilinan J."/>
            <person name="Park H.-J."/>
            <person name="Ramirez L."/>
            <person name="Alfaro M."/>
            <person name="Sun H."/>
            <person name="Tritt A."/>
            <person name="Yoshinaga Y."/>
            <person name="Zwiers L.-H."/>
            <person name="Turgeon B."/>
            <person name="Goodwin S."/>
            <person name="Spatafora J."/>
            <person name="Crous P."/>
            <person name="Grigoriev I."/>
        </authorList>
    </citation>
    <scope>NUCLEOTIDE SEQUENCE</scope>
    <source>
        <strain evidence="2">CBS 627.86</strain>
    </source>
</reference>
<feature type="region of interest" description="Disordered" evidence="1">
    <location>
        <begin position="192"/>
        <end position="218"/>
    </location>
</feature>
<evidence type="ECO:0000313" key="2">
    <source>
        <dbReference type="EMBL" id="KAF2106453.1"/>
    </source>
</evidence>
<evidence type="ECO:0000256" key="1">
    <source>
        <dbReference type="SAM" id="MobiDB-lite"/>
    </source>
</evidence>
<organism evidence="2 3">
    <name type="scientific">Lophiotrema nucula</name>
    <dbReference type="NCBI Taxonomy" id="690887"/>
    <lineage>
        <taxon>Eukaryota</taxon>
        <taxon>Fungi</taxon>
        <taxon>Dikarya</taxon>
        <taxon>Ascomycota</taxon>
        <taxon>Pezizomycotina</taxon>
        <taxon>Dothideomycetes</taxon>
        <taxon>Pleosporomycetidae</taxon>
        <taxon>Pleosporales</taxon>
        <taxon>Lophiotremataceae</taxon>
        <taxon>Lophiotrema</taxon>
    </lineage>
</organism>
<dbReference type="OrthoDB" id="5422905at2759"/>
<gene>
    <name evidence="2" type="ORF">BDV96DRAFT_654656</name>
</gene>
<evidence type="ECO:0000313" key="3">
    <source>
        <dbReference type="Proteomes" id="UP000799770"/>
    </source>
</evidence>
<name>A0A6A5YHK6_9PLEO</name>